<sequence>MRTTISLTLAAAAVVVVLAGCTAPGGSADPDADPPVDGETGETSCLVGDWYLDLTDYTAQSSEYLLGIGIPLEDLDISGQQKLTFTADGYLNIATDLTTSAVVMGQSIATTTQSAGGADWFWDATNDADGDLTLENWAWTVEPGGETDPAAPPAAPFFDPESGDTIAVACSATSLSLQGSGAPLVGNFTR</sequence>
<feature type="signal peptide" evidence="1">
    <location>
        <begin position="1"/>
        <end position="28"/>
    </location>
</feature>
<proteinExistence type="predicted"/>
<dbReference type="Proteomes" id="UP000617531">
    <property type="component" value="Unassembled WGS sequence"/>
</dbReference>
<keyword evidence="1" id="KW-0732">Signal</keyword>
<evidence type="ECO:0000313" key="3">
    <source>
        <dbReference type="Proteomes" id="UP000617531"/>
    </source>
</evidence>
<evidence type="ECO:0000313" key="2">
    <source>
        <dbReference type="EMBL" id="GHF04836.1"/>
    </source>
</evidence>
<organism evidence="2 3">
    <name type="scientific">Pseudolysinimonas yzui</name>
    <dbReference type="NCBI Taxonomy" id="2708254"/>
    <lineage>
        <taxon>Bacteria</taxon>
        <taxon>Bacillati</taxon>
        <taxon>Actinomycetota</taxon>
        <taxon>Actinomycetes</taxon>
        <taxon>Micrococcales</taxon>
        <taxon>Microbacteriaceae</taxon>
        <taxon>Pseudolysinimonas</taxon>
    </lineage>
</organism>
<evidence type="ECO:0000256" key="1">
    <source>
        <dbReference type="SAM" id="SignalP"/>
    </source>
</evidence>
<accession>A0A8J3DTU5</accession>
<reference evidence="2" key="1">
    <citation type="journal article" date="2014" name="Int. J. Syst. Evol. Microbiol.">
        <title>Complete genome sequence of Corynebacterium casei LMG S-19264T (=DSM 44701T), isolated from a smear-ripened cheese.</title>
        <authorList>
            <consortium name="US DOE Joint Genome Institute (JGI-PGF)"/>
            <person name="Walter F."/>
            <person name="Albersmeier A."/>
            <person name="Kalinowski J."/>
            <person name="Ruckert C."/>
        </authorList>
    </citation>
    <scope>NUCLEOTIDE SEQUENCE</scope>
    <source>
        <strain evidence="2">CGMCC 1.16548</strain>
    </source>
</reference>
<name>A0A8J3DTU5_9MICO</name>
<comment type="caution">
    <text evidence="2">The sequence shown here is derived from an EMBL/GenBank/DDBJ whole genome shotgun (WGS) entry which is preliminary data.</text>
</comment>
<gene>
    <name evidence="2" type="ORF">GCM10011600_01620</name>
</gene>
<reference evidence="2" key="2">
    <citation type="submission" date="2020-09" db="EMBL/GenBank/DDBJ databases">
        <authorList>
            <person name="Sun Q."/>
            <person name="Zhou Y."/>
        </authorList>
    </citation>
    <scope>NUCLEOTIDE SEQUENCE</scope>
    <source>
        <strain evidence="2">CGMCC 1.16548</strain>
    </source>
</reference>
<dbReference type="EMBL" id="BNAI01000001">
    <property type="protein sequence ID" value="GHF04836.1"/>
    <property type="molecule type" value="Genomic_DNA"/>
</dbReference>
<protein>
    <recommendedName>
        <fullName evidence="4">Lipoprotein</fullName>
    </recommendedName>
</protein>
<keyword evidence="3" id="KW-1185">Reference proteome</keyword>
<feature type="chain" id="PRO_5035272499" description="Lipoprotein" evidence="1">
    <location>
        <begin position="29"/>
        <end position="190"/>
    </location>
</feature>
<dbReference type="RefSeq" id="WP_191281493.1">
    <property type="nucleotide sequence ID" value="NZ_BNAI01000001.1"/>
</dbReference>
<dbReference type="PROSITE" id="PS51257">
    <property type="entry name" value="PROKAR_LIPOPROTEIN"/>
    <property type="match status" value="1"/>
</dbReference>
<dbReference type="AlphaFoldDB" id="A0A8J3DTU5"/>
<evidence type="ECO:0008006" key="4">
    <source>
        <dbReference type="Google" id="ProtNLM"/>
    </source>
</evidence>